<evidence type="ECO:0000256" key="4">
    <source>
        <dbReference type="SAM" id="SignalP"/>
    </source>
</evidence>
<organism evidence="6 7">
    <name type="scientific">Phyllotreta striolata</name>
    <name type="common">Striped flea beetle</name>
    <name type="synonym">Crioceris striolata</name>
    <dbReference type="NCBI Taxonomy" id="444603"/>
    <lineage>
        <taxon>Eukaryota</taxon>
        <taxon>Metazoa</taxon>
        <taxon>Ecdysozoa</taxon>
        <taxon>Arthropoda</taxon>
        <taxon>Hexapoda</taxon>
        <taxon>Insecta</taxon>
        <taxon>Pterygota</taxon>
        <taxon>Neoptera</taxon>
        <taxon>Endopterygota</taxon>
        <taxon>Coleoptera</taxon>
        <taxon>Polyphaga</taxon>
        <taxon>Cucujiformia</taxon>
        <taxon>Chrysomeloidea</taxon>
        <taxon>Chrysomelidae</taxon>
        <taxon>Galerucinae</taxon>
        <taxon>Alticini</taxon>
        <taxon>Phyllotreta</taxon>
    </lineage>
</organism>
<feature type="signal peptide" evidence="4">
    <location>
        <begin position="1"/>
        <end position="15"/>
    </location>
</feature>
<dbReference type="OrthoDB" id="6332846at2759"/>
<dbReference type="GO" id="GO:0005576">
    <property type="term" value="C:extracellular region"/>
    <property type="evidence" value="ECO:0007669"/>
    <property type="project" value="UniProtKB-SubCell"/>
</dbReference>
<evidence type="ECO:0000259" key="5">
    <source>
        <dbReference type="SMART" id="SM00737"/>
    </source>
</evidence>
<evidence type="ECO:0000256" key="3">
    <source>
        <dbReference type="ARBA" id="ARBA00022525"/>
    </source>
</evidence>
<accession>A0A9N9TUV9</accession>
<dbReference type="Proteomes" id="UP001153712">
    <property type="component" value="Chromosome 7"/>
</dbReference>
<comment type="subcellular location">
    <subcellularLocation>
        <location evidence="1">Secreted</location>
    </subcellularLocation>
</comment>
<dbReference type="GO" id="GO:0015918">
    <property type="term" value="P:sterol transport"/>
    <property type="evidence" value="ECO:0007669"/>
    <property type="project" value="InterPro"/>
</dbReference>
<comment type="similarity">
    <text evidence="2">Belongs to the NPC2 family.</text>
</comment>
<feature type="domain" description="MD-2-related lipid-recognition" evidence="5">
    <location>
        <begin position="18"/>
        <end position="151"/>
    </location>
</feature>
<dbReference type="InterPro" id="IPR003172">
    <property type="entry name" value="ML_dom"/>
</dbReference>
<keyword evidence="4" id="KW-0732">Signal</keyword>
<dbReference type="InterPro" id="IPR014756">
    <property type="entry name" value="Ig_E-set"/>
</dbReference>
<dbReference type="SMART" id="SM00737">
    <property type="entry name" value="ML"/>
    <property type="match status" value="1"/>
</dbReference>
<dbReference type="PANTHER" id="PTHR11306">
    <property type="entry name" value="NIEMANN PICK TYPE C2 PROTEIN NPC2-RELATED"/>
    <property type="match status" value="1"/>
</dbReference>
<sequence>MKIIVVLSFVACAAAINVKQCDSDNPIDDLNNRIQIDNCNKRGCRVKKDSFLKVSMKFTPAENIKGLKNHVTADILGAKLPFVGVDGEDACSHVFDKDGKKLPNCDLKAGQDYFYNDSFEILKIYPSIQTTVHWALVSPDNKNVLCFEVPVTIAS</sequence>
<evidence type="ECO:0000313" key="7">
    <source>
        <dbReference type="Proteomes" id="UP001153712"/>
    </source>
</evidence>
<dbReference type="Pfam" id="PF02221">
    <property type="entry name" value="E1_DerP2_DerF2"/>
    <property type="match status" value="1"/>
</dbReference>
<evidence type="ECO:0000256" key="2">
    <source>
        <dbReference type="ARBA" id="ARBA00006370"/>
    </source>
</evidence>
<proteinExistence type="inferred from homology"/>
<dbReference type="SUPFAM" id="SSF81296">
    <property type="entry name" value="E set domains"/>
    <property type="match status" value="1"/>
</dbReference>
<dbReference type="FunFam" id="2.60.40.770:FF:000001">
    <property type="entry name" value="NPC intracellular cholesterol transporter 2"/>
    <property type="match status" value="1"/>
</dbReference>
<keyword evidence="7" id="KW-1185">Reference proteome</keyword>
<dbReference type="GO" id="GO:0032934">
    <property type="term" value="F:sterol binding"/>
    <property type="evidence" value="ECO:0007669"/>
    <property type="project" value="InterPro"/>
</dbReference>
<evidence type="ECO:0000313" key="6">
    <source>
        <dbReference type="EMBL" id="CAG9863904.1"/>
    </source>
</evidence>
<dbReference type="PANTHER" id="PTHR11306:SF68">
    <property type="entry name" value="NPC INTRACELLULAR CHOLESTEROL TRANSPORTER 2"/>
    <property type="match status" value="1"/>
</dbReference>
<dbReference type="AlphaFoldDB" id="A0A9N9TUV9"/>
<keyword evidence="3" id="KW-0964">Secreted</keyword>
<evidence type="ECO:0000256" key="1">
    <source>
        <dbReference type="ARBA" id="ARBA00004613"/>
    </source>
</evidence>
<protein>
    <recommendedName>
        <fullName evidence="5">MD-2-related lipid-recognition domain-containing protein</fullName>
    </recommendedName>
</protein>
<dbReference type="Gene3D" id="2.60.40.770">
    <property type="match status" value="1"/>
</dbReference>
<name>A0A9N9TUV9_PHYSR</name>
<gene>
    <name evidence="6" type="ORF">PHYEVI_LOCUS10179</name>
</gene>
<feature type="chain" id="PRO_5040358059" description="MD-2-related lipid-recognition domain-containing protein" evidence="4">
    <location>
        <begin position="16"/>
        <end position="155"/>
    </location>
</feature>
<reference evidence="6" key="1">
    <citation type="submission" date="2022-01" db="EMBL/GenBank/DDBJ databases">
        <authorList>
            <person name="King R."/>
        </authorList>
    </citation>
    <scope>NUCLEOTIDE SEQUENCE</scope>
</reference>
<dbReference type="InterPro" id="IPR039670">
    <property type="entry name" value="NPC2-like"/>
</dbReference>
<dbReference type="EMBL" id="OU900100">
    <property type="protein sequence ID" value="CAG9863904.1"/>
    <property type="molecule type" value="Genomic_DNA"/>
</dbReference>